<dbReference type="EMBL" id="MG507281">
    <property type="protein sequence ID" value="AXY78917.1"/>
    <property type="molecule type" value="mRNA"/>
</dbReference>
<evidence type="ECO:0000256" key="1">
    <source>
        <dbReference type="SAM" id="SignalP"/>
    </source>
</evidence>
<feature type="chain" id="PRO_5017431159" evidence="1">
    <location>
        <begin position="24"/>
        <end position="135"/>
    </location>
</feature>
<dbReference type="InterPro" id="IPR006170">
    <property type="entry name" value="PBP/GOBP"/>
</dbReference>
<name>A0A385I8B7_9ORTH</name>
<dbReference type="GO" id="GO:0005549">
    <property type="term" value="F:odorant binding"/>
    <property type="evidence" value="ECO:0007669"/>
    <property type="project" value="InterPro"/>
</dbReference>
<dbReference type="InterPro" id="IPR036728">
    <property type="entry name" value="PBP_GOBP_sf"/>
</dbReference>
<dbReference type="SUPFAM" id="SSF47565">
    <property type="entry name" value="Insect pheromone/odorant-binding proteins"/>
    <property type="match status" value="1"/>
</dbReference>
<organism evidence="2">
    <name type="scientific">Oedaleus infernalis</name>
    <dbReference type="NCBI Taxonomy" id="267432"/>
    <lineage>
        <taxon>Eukaryota</taxon>
        <taxon>Metazoa</taxon>
        <taxon>Ecdysozoa</taxon>
        <taxon>Arthropoda</taxon>
        <taxon>Hexapoda</taxon>
        <taxon>Insecta</taxon>
        <taxon>Pterygota</taxon>
        <taxon>Neoptera</taxon>
        <taxon>Polyneoptera</taxon>
        <taxon>Orthoptera</taxon>
        <taxon>Caelifera</taxon>
        <taxon>Acrididea</taxon>
        <taxon>Acridomorpha</taxon>
        <taxon>Acridoidea</taxon>
        <taxon>Acrididae</taxon>
        <taxon>Oedipodinae</taxon>
        <taxon>Oedaleus</taxon>
    </lineage>
</organism>
<dbReference type="SMART" id="SM00708">
    <property type="entry name" value="PhBP"/>
    <property type="match status" value="1"/>
</dbReference>
<proteinExistence type="evidence at transcript level"/>
<dbReference type="CDD" id="cd23992">
    <property type="entry name" value="PBP_GOBP"/>
    <property type="match status" value="1"/>
</dbReference>
<keyword evidence="1" id="KW-0732">Signal</keyword>
<dbReference type="AlphaFoldDB" id="A0A385I8B7"/>
<dbReference type="Pfam" id="PF01395">
    <property type="entry name" value="PBP_GOBP"/>
    <property type="match status" value="1"/>
</dbReference>
<evidence type="ECO:0000313" key="2">
    <source>
        <dbReference type="EMBL" id="AXY78917.1"/>
    </source>
</evidence>
<sequence length="135" mass="15540">MFYFYALTFCCLLWLLFHCSVNCSDINIWRECNETYPVPDATLISFRNNGSIPDENNITARCFTDCYGKKTNMLTSDGSFNWTTLEHILSNFKMKHTAMDVLGKCRKDPSDDECMQSYLSLKCVAETILSLINAR</sequence>
<gene>
    <name evidence="2" type="primary">OBP4</name>
</gene>
<reference evidence="2" key="1">
    <citation type="journal article" date="2018" name="Comp. Biochem. Physiol. Part D Genomics Proteomics">
        <title>A whole-body transcriptome analysis and expression profiling of odorant binding protein genes in Oedaleus infernalis.</title>
        <authorList>
            <person name="Zhang Y."/>
            <person name="Tan Y."/>
            <person name="Zhou X.R."/>
            <person name="Pang B.P."/>
        </authorList>
    </citation>
    <scope>NUCLEOTIDE SEQUENCE</scope>
</reference>
<protein>
    <submittedName>
        <fullName evidence="2">Odorant-binding protein 4</fullName>
    </submittedName>
</protein>
<dbReference type="Gene3D" id="1.10.238.20">
    <property type="entry name" value="Pheromone/general odorant binding protein domain"/>
    <property type="match status" value="1"/>
</dbReference>
<feature type="signal peptide" evidence="1">
    <location>
        <begin position="1"/>
        <end position="23"/>
    </location>
</feature>
<accession>A0A385I8B7</accession>